<dbReference type="InterPro" id="IPR019257">
    <property type="entry name" value="MeTrfase_dom"/>
</dbReference>
<dbReference type="RefSeq" id="WP_176064526.1">
    <property type="nucleotide sequence ID" value="NZ_BJTG01000004.1"/>
</dbReference>
<dbReference type="InterPro" id="IPR029063">
    <property type="entry name" value="SAM-dependent_MTases_sf"/>
</dbReference>
<keyword evidence="2 4" id="KW-0808">Transferase</keyword>
<comment type="caution">
    <text evidence="4">The sequence shown here is derived from an EMBL/GenBank/DDBJ whole genome shotgun (WGS) entry which is preliminary data.</text>
</comment>
<gene>
    <name evidence="4" type="ORF">AMYX_17680</name>
</gene>
<evidence type="ECO:0000313" key="5">
    <source>
        <dbReference type="Proteomes" id="UP000503640"/>
    </source>
</evidence>
<accession>A0A7I9VM17</accession>
<dbReference type="Pfam" id="PF10017">
    <property type="entry name" value="Methyltransf_33"/>
    <property type="match status" value="1"/>
</dbReference>
<dbReference type="PANTHER" id="PTHR43397">
    <property type="entry name" value="ERGOTHIONEINE BIOSYNTHESIS PROTEIN 1"/>
    <property type="match status" value="1"/>
</dbReference>
<dbReference type="EMBL" id="BJTG01000004">
    <property type="protein sequence ID" value="GEJ57027.1"/>
    <property type="molecule type" value="Genomic_DNA"/>
</dbReference>
<proteinExistence type="predicted"/>
<evidence type="ECO:0000256" key="1">
    <source>
        <dbReference type="ARBA" id="ARBA00022603"/>
    </source>
</evidence>
<dbReference type="GO" id="GO:0008168">
    <property type="term" value="F:methyltransferase activity"/>
    <property type="evidence" value="ECO:0007669"/>
    <property type="project" value="UniProtKB-KW"/>
</dbReference>
<dbReference type="InterPro" id="IPR017804">
    <property type="entry name" value="MeTrfase_EgtD-like"/>
</dbReference>
<evidence type="ECO:0000256" key="2">
    <source>
        <dbReference type="ARBA" id="ARBA00022679"/>
    </source>
</evidence>
<dbReference type="AlphaFoldDB" id="A0A7I9VM17"/>
<keyword evidence="5" id="KW-1185">Reference proteome</keyword>
<organism evidence="4 5">
    <name type="scientific">Anaeromyxobacter diazotrophicus</name>
    <dbReference type="NCBI Taxonomy" id="2590199"/>
    <lineage>
        <taxon>Bacteria</taxon>
        <taxon>Pseudomonadati</taxon>
        <taxon>Myxococcota</taxon>
        <taxon>Myxococcia</taxon>
        <taxon>Myxococcales</taxon>
        <taxon>Cystobacterineae</taxon>
        <taxon>Anaeromyxobacteraceae</taxon>
        <taxon>Anaeromyxobacter</taxon>
    </lineage>
</organism>
<dbReference type="PIRSF" id="PIRSF018005">
    <property type="entry name" value="UCP018005"/>
    <property type="match status" value="1"/>
</dbReference>
<dbReference type="SUPFAM" id="SSF53335">
    <property type="entry name" value="S-adenosyl-L-methionine-dependent methyltransferases"/>
    <property type="match status" value="1"/>
</dbReference>
<dbReference type="Proteomes" id="UP000503640">
    <property type="component" value="Unassembled WGS sequence"/>
</dbReference>
<dbReference type="InterPro" id="IPR051128">
    <property type="entry name" value="EgtD_Methyltrsf_superfamily"/>
</dbReference>
<dbReference type="Gene3D" id="3.40.50.150">
    <property type="entry name" value="Vaccinia Virus protein VP39"/>
    <property type="match status" value="1"/>
</dbReference>
<sequence length="324" mass="36330">MLTTTEGLFEVRPLARESRAEFLEDVLCGLARAQKELPCKWLYDARGSALFERICQLEEYYPTRVELAIMEHHAREMAALLGPDCALVEYGSGSSLKTRLLLQHLRPAAYVPVDISGPALTEASDRLARAFPQLPVLPVCGDFTKPLLLPLDGVAAGRRCVYFPGSTIGNFHKPEMVGFLASVARQCGPGGGLLLGVDLRKERDVLERAYDDAQGVTASFDLNVLVRANRELGADFRLDSFRHEARWDERQGRMEMHLVSTREQTVHVGGEAFRFDEGESIWTESSYKYDLREFAVLAALAGWRSESVWTDHRAWFSVQYLTCA</sequence>
<evidence type="ECO:0000313" key="4">
    <source>
        <dbReference type="EMBL" id="GEJ57027.1"/>
    </source>
</evidence>
<dbReference type="GO" id="GO:0032259">
    <property type="term" value="P:methylation"/>
    <property type="evidence" value="ECO:0007669"/>
    <property type="project" value="UniProtKB-KW"/>
</dbReference>
<evidence type="ECO:0000259" key="3">
    <source>
        <dbReference type="Pfam" id="PF10017"/>
    </source>
</evidence>
<name>A0A7I9VM17_9BACT</name>
<dbReference type="PANTHER" id="PTHR43397:SF1">
    <property type="entry name" value="ERGOTHIONEINE BIOSYNTHESIS PROTEIN 1"/>
    <property type="match status" value="1"/>
</dbReference>
<dbReference type="InterPro" id="IPR035094">
    <property type="entry name" value="EgtD"/>
</dbReference>
<protein>
    <submittedName>
        <fullName evidence="4">Dimethylhistidine N-methyltransferase</fullName>
    </submittedName>
</protein>
<keyword evidence="1 4" id="KW-0489">Methyltransferase</keyword>
<reference evidence="5" key="1">
    <citation type="journal article" date="2020" name="Appl. Environ. Microbiol.">
        <title>Diazotrophic Anaeromyxobacter Isolates from Soils.</title>
        <authorList>
            <person name="Masuda Y."/>
            <person name="Yamanaka H."/>
            <person name="Xu Z.X."/>
            <person name="Shiratori Y."/>
            <person name="Aono T."/>
            <person name="Amachi S."/>
            <person name="Senoo K."/>
            <person name="Itoh H."/>
        </authorList>
    </citation>
    <scope>NUCLEOTIDE SEQUENCE [LARGE SCALE GENOMIC DNA]</scope>
    <source>
        <strain evidence="5">R267</strain>
    </source>
</reference>
<feature type="domain" description="Histidine-specific methyltransferase SAM-dependent" evidence="3">
    <location>
        <begin position="23"/>
        <end position="321"/>
    </location>
</feature>
<dbReference type="NCBIfam" id="TIGR03438">
    <property type="entry name" value="egtD_ergothio"/>
    <property type="match status" value="1"/>
</dbReference>